<name>A0AA97NWY3_PYRO3</name>
<evidence type="ECO:0008006" key="3">
    <source>
        <dbReference type="Google" id="ProtNLM"/>
    </source>
</evidence>
<feature type="signal peptide" evidence="1">
    <location>
        <begin position="1"/>
        <end position="20"/>
    </location>
</feature>
<dbReference type="AlphaFoldDB" id="A0AA97NWY3"/>
<accession>A0AA97NWY3</accession>
<gene>
    <name evidence="2" type="ORF">OOU_Y34scaffold00568g5</name>
</gene>
<reference evidence="2" key="1">
    <citation type="journal article" date="2012" name="PLoS Genet.">
        <title>Comparative analysis of the genomes of two field isolates of the rice blast fungus Magnaporthe oryzae.</title>
        <authorList>
            <person name="Xue M."/>
            <person name="Yang J."/>
            <person name="Li Z."/>
            <person name="Hu S."/>
            <person name="Yao N."/>
            <person name="Dean R.A."/>
            <person name="Zhao W."/>
            <person name="Shen M."/>
            <person name="Zhang H."/>
            <person name="Li C."/>
            <person name="Liu L."/>
            <person name="Cao L."/>
            <person name="Xu X."/>
            <person name="Xing Y."/>
            <person name="Hsiang T."/>
            <person name="Zhang Z."/>
            <person name="Xu J.R."/>
            <person name="Peng Y.L."/>
        </authorList>
    </citation>
    <scope>NUCLEOTIDE SEQUENCE</scope>
    <source>
        <strain evidence="2">Y34</strain>
    </source>
</reference>
<evidence type="ECO:0000313" key="2">
    <source>
        <dbReference type="EMBL" id="ELQ37851.1"/>
    </source>
</evidence>
<sequence>MLYKLAAVVLASSFVSTASAAFNFYCPGVNATGFYPSCCRGITGQVGVDCFSAHLIGGLPNFECNIGPPNNQRGCCQSIAEPVHRHHGLPPSITMVRFAGCTAVLNGEKGWLAQKYVRQTLPTPRLDQDIRAIEKYSGR</sequence>
<organism evidence="2">
    <name type="scientific">Pyricularia oryzae (strain Y34)</name>
    <name type="common">Rice blast fungus</name>
    <name type="synonym">Magnaporthe oryzae</name>
    <dbReference type="NCBI Taxonomy" id="1143189"/>
    <lineage>
        <taxon>Eukaryota</taxon>
        <taxon>Fungi</taxon>
        <taxon>Dikarya</taxon>
        <taxon>Ascomycota</taxon>
        <taxon>Pezizomycotina</taxon>
        <taxon>Sordariomycetes</taxon>
        <taxon>Sordariomycetidae</taxon>
        <taxon>Magnaporthales</taxon>
        <taxon>Pyriculariaceae</taxon>
        <taxon>Pyricularia</taxon>
    </lineage>
</organism>
<evidence type="ECO:0000256" key="1">
    <source>
        <dbReference type="SAM" id="SignalP"/>
    </source>
</evidence>
<protein>
    <recommendedName>
        <fullName evidence="3">Hydrophobin</fullName>
    </recommendedName>
</protein>
<feature type="chain" id="PRO_5041698252" description="Hydrophobin" evidence="1">
    <location>
        <begin position="21"/>
        <end position="139"/>
    </location>
</feature>
<keyword evidence="1" id="KW-0732">Signal</keyword>
<dbReference type="Proteomes" id="UP000011086">
    <property type="component" value="Unassembled WGS sequence"/>
</dbReference>
<proteinExistence type="predicted"/>
<dbReference type="EMBL" id="JH793756">
    <property type="protein sequence ID" value="ELQ37851.1"/>
    <property type="molecule type" value="Genomic_DNA"/>
</dbReference>